<feature type="transmembrane region" description="Helical" evidence="1">
    <location>
        <begin position="437"/>
        <end position="462"/>
    </location>
</feature>
<evidence type="ECO:0000313" key="3">
    <source>
        <dbReference type="Proteomes" id="UP000002899"/>
    </source>
</evidence>
<reference evidence="2 3" key="1">
    <citation type="journal article" date="2012" name="Nucleic Acids Res.">
        <title>Sequencing of the smallest Apicomplexan genome from the human pathogen Babesia microti.</title>
        <authorList>
            <person name="Cornillot E."/>
            <person name="Hadj-Kaddour K."/>
            <person name="Dassouli A."/>
            <person name="Noel B."/>
            <person name="Ranwez V."/>
            <person name="Vacherie B."/>
            <person name="Augagneur Y."/>
            <person name="Bres V."/>
            <person name="Duclos A."/>
            <person name="Randazzo S."/>
            <person name="Carcy B."/>
            <person name="Debierre-Grockiego F."/>
            <person name="Delbecq S."/>
            <person name="Moubri-Menage K."/>
            <person name="Shams-Eldin H."/>
            <person name="Usmani-Brown S."/>
            <person name="Bringaud F."/>
            <person name="Wincker P."/>
            <person name="Vivares C.P."/>
            <person name="Schwarz R.T."/>
            <person name="Schetters T.P."/>
            <person name="Krause P.J."/>
            <person name="Gorenflot A."/>
            <person name="Berry V."/>
            <person name="Barbe V."/>
            <person name="Ben Mamoun C."/>
        </authorList>
    </citation>
    <scope>NUCLEOTIDE SEQUENCE [LARGE SCALE GENOMIC DNA]</scope>
    <source>
        <strain evidence="2 3">RI</strain>
    </source>
</reference>
<keyword evidence="1" id="KW-0812">Transmembrane</keyword>
<dbReference type="GeneID" id="24426175"/>
<protein>
    <submittedName>
        <fullName evidence="2">Uncharacterized protein</fullName>
    </submittedName>
</protein>
<feature type="transmembrane region" description="Helical" evidence="1">
    <location>
        <begin position="9"/>
        <end position="28"/>
    </location>
</feature>
<dbReference type="AlphaFoldDB" id="I7J960"/>
<evidence type="ECO:0000256" key="1">
    <source>
        <dbReference type="SAM" id="Phobius"/>
    </source>
</evidence>
<sequence length="465" mass="51986">MNLFKDKRLYTYIFLICRIVLCAAHFIVSLHSKNKLSSLIRLTHDEYKQLDLSLSSVNTNSDTTIVDNLVIKLENPKTGGTFSKPHSSFILLSLYVTHFINAKAARSIIIYSTISFTLMVLRIAIIAFQLIELKGCEEFKRKIDKISNVTTAVGLNILALGQGIFGIFFTSQICKLETEQPHLFTNGNANNIFSHFGGCDIYSSVIIASVLCWVCSLPDSYILIANISRKFRYTTFCSSLKLILGCSIIFLGILTLDIANYCSAGAELSNQLSIRSKSLYPKYDMHDYLSETISKSLAQRGVSSITGSGDIGRLIHKFPDVSALNDLHLKFETNDQVKNVAYALASISFVSGIITVGTASVGTSLAYFRSKILAVFNFCSSYIMALSHIFTLISTDYTYTGASFYCSYEKYFPISYVMSYEQNTLFNWICTLKHTSLLFMSVVACLFFLSVADMIILFILLFRSK</sequence>
<proteinExistence type="predicted"/>
<dbReference type="EMBL" id="LN871599">
    <property type="protein sequence ID" value="CCF75723.1"/>
    <property type="molecule type" value="Genomic_DNA"/>
</dbReference>
<dbReference type="RefSeq" id="XP_012650131.1">
    <property type="nucleotide sequence ID" value="XM_012794677.1"/>
</dbReference>
<name>I7J960_BABMR</name>
<evidence type="ECO:0000313" key="2">
    <source>
        <dbReference type="EMBL" id="CCF75723.1"/>
    </source>
</evidence>
<keyword evidence="3" id="KW-1185">Reference proteome</keyword>
<reference evidence="2 3" key="2">
    <citation type="journal article" date="2013" name="PLoS ONE">
        <title>Whole genome mapping and re-organization of the nuclear and mitochondrial genomes of Babesia microti isolates.</title>
        <authorList>
            <person name="Cornillot E."/>
            <person name="Dassouli A."/>
            <person name="Garg A."/>
            <person name="Pachikara N."/>
            <person name="Randazzo S."/>
            <person name="Depoix D."/>
            <person name="Carcy B."/>
            <person name="Delbecq S."/>
            <person name="Frutos R."/>
            <person name="Silva J.C."/>
            <person name="Sutton R."/>
            <person name="Krause P.J."/>
            <person name="Mamoun C.B."/>
        </authorList>
    </citation>
    <scope>NUCLEOTIDE SEQUENCE [LARGE SCALE GENOMIC DNA]</scope>
    <source>
        <strain evidence="2 3">RI</strain>
    </source>
</reference>
<feature type="transmembrane region" description="Helical" evidence="1">
    <location>
        <begin position="201"/>
        <end position="224"/>
    </location>
</feature>
<feature type="transmembrane region" description="Helical" evidence="1">
    <location>
        <begin position="340"/>
        <end position="361"/>
    </location>
</feature>
<dbReference type="KEGG" id="bmic:BmR1_04g07675"/>
<feature type="transmembrane region" description="Helical" evidence="1">
    <location>
        <begin position="373"/>
        <end position="393"/>
    </location>
</feature>
<feature type="transmembrane region" description="Helical" evidence="1">
    <location>
        <begin position="149"/>
        <end position="169"/>
    </location>
</feature>
<feature type="transmembrane region" description="Helical" evidence="1">
    <location>
        <begin position="236"/>
        <end position="256"/>
    </location>
</feature>
<keyword evidence="1" id="KW-1133">Transmembrane helix</keyword>
<reference evidence="2 3" key="3">
    <citation type="journal article" date="2016" name="Sci. Rep.">
        <title>Genome-wide diversity and gene expression profiling of Babesia microti isolates identify polymorphic genes that mediate host-pathogen interactions.</title>
        <authorList>
            <person name="Silva J.C."/>
            <person name="Cornillot E."/>
            <person name="McCracken C."/>
            <person name="Usmani-Brown S."/>
            <person name="Dwivedi A."/>
            <person name="Ifeonu O.O."/>
            <person name="Crabtree J."/>
            <person name="Gotia H.T."/>
            <person name="Virji A.Z."/>
            <person name="Reynes C."/>
            <person name="Colinge J."/>
            <person name="Kumar V."/>
            <person name="Lawres L."/>
            <person name="Pazzi J.E."/>
            <person name="Pablo J.V."/>
            <person name="Hung C."/>
            <person name="Brancato J."/>
            <person name="Kumari P."/>
            <person name="Orvis J."/>
            <person name="Tretina K."/>
            <person name="Chibucos M."/>
            <person name="Ott S."/>
            <person name="Sadzewicz L."/>
            <person name="Sengamalay N."/>
            <person name="Shetty A.C."/>
            <person name="Su Q."/>
            <person name="Tallon L."/>
            <person name="Fraser C.M."/>
            <person name="Frutos R."/>
            <person name="Molina D.M."/>
            <person name="Krause P.J."/>
            <person name="Ben Mamoun C."/>
        </authorList>
    </citation>
    <scope>NUCLEOTIDE SEQUENCE [LARGE SCALE GENOMIC DNA]</scope>
    <source>
        <strain evidence="2 3">RI</strain>
    </source>
</reference>
<dbReference type="Proteomes" id="UP000002899">
    <property type="component" value="Chromosome IV"/>
</dbReference>
<keyword evidence="1" id="KW-0472">Membrane</keyword>
<feature type="transmembrane region" description="Helical" evidence="1">
    <location>
        <begin position="108"/>
        <end position="128"/>
    </location>
</feature>
<accession>I7J960</accession>
<organism evidence="2 3">
    <name type="scientific">Babesia microti (strain RI)</name>
    <dbReference type="NCBI Taxonomy" id="1133968"/>
    <lineage>
        <taxon>Eukaryota</taxon>
        <taxon>Sar</taxon>
        <taxon>Alveolata</taxon>
        <taxon>Apicomplexa</taxon>
        <taxon>Aconoidasida</taxon>
        <taxon>Piroplasmida</taxon>
        <taxon>Babesiidae</taxon>
        <taxon>Babesia</taxon>
    </lineage>
</organism>
<dbReference type="VEuPathDB" id="PiroplasmaDB:BmR1_04g07675"/>
<gene>
    <name evidence="2" type="ORF">BmR1_04g07675</name>
</gene>